<evidence type="ECO:0000313" key="3">
    <source>
        <dbReference type="Proteomes" id="UP000185669"/>
    </source>
</evidence>
<dbReference type="STRING" id="56779.SAMN05421834_11088"/>
<gene>
    <name evidence="2" type="ORF">SAMN05421834_11088</name>
</gene>
<evidence type="ECO:0000313" key="2">
    <source>
        <dbReference type="EMBL" id="SIQ94547.1"/>
    </source>
</evidence>
<dbReference type="OrthoDB" id="355435at2"/>
<feature type="signal peptide" evidence="1">
    <location>
        <begin position="1"/>
        <end position="21"/>
    </location>
</feature>
<dbReference type="Proteomes" id="UP000185669">
    <property type="component" value="Unassembled WGS sequence"/>
</dbReference>
<organism evidence="2 3">
    <name type="scientific">Halanaerobium kushneri</name>
    <dbReference type="NCBI Taxonomy" id="56779"/>
    <lineage>
        <taxon>Bacteria</taxon>
        <taxon>Bacillati</taxon>
        <taxon>Bacillota</taxon>
        <taxon>Clostridia</taxon>
        <taxon>Halanaerobiales</taxon>
        <taxon>Halanaerobiaceae</taxon>
        <taxon>Halanaerobium</taxon>
    </lineage>
</organism>
<dbReference type="EMBL" id="FTNC01000010">
    <property type="protein sequence ID" value="SIQ94547.1"/>
    <property type="molecule type" value="Genomic_DNA"/>
</dbReference>
<dbReference type="InterPro" id="IPR006059">
    <property type="entry name" value="SBP"/>
</dbReference>
<accession>A0A1N6WWT2</accession>
<keyword evidence="1" id="KW-0732">Signal</keyword>
<protein>
    <submittedName>
        <fullName evidence="2">Raffinose/stachyose/melibiose transport system substrate-binding protein</fullName>
    </submittedName>
</protein>
<dbReference type="AlphaFoldDB" id="A0A1N6WWT2"/>
<keyword evidence="3" id="KW-1185">Reference proteome</keyword>
<dbReference type="PANTHER" id="PTHR43649">
    <property type="entry name" value="ARABINOSE-BINDING PROTEIN-RELATED"/>
    <property type="match status" value="1"/>
</dbReference>
<dbReference type="InterPro" id="IPR050490">
    <property type="entry name" value="Bact_solute-bd_prot1"/>
</dbReference>
<feature type="chain" id="PRO_5039652786" evidence="1">
    <location>
        <begin position="22"/>
        <end position="423"/>
    </location>
</feature>
<dbReference type="Pfam" id="PF01547">
    <property type="entry name" value="SBP_bac_1"/>
    <property type="match status" value="1"/>
</dbReference>
<reference evidence="3" key="1">
    <citation type="submission" date="2017-01" db="EMBL/GenBank/DDBJ databases">
        <authorList>
            <person name="Varghese N."/>
            <person name="Submissions S."/>
        </authorList>
    </citation>
    <scope>NUCLEOTIDE SEQUENCE [LARGE SCALE GENOMIC DNA]</scope>
    <source>
        <strain evidence="3">ATCC 700103</strain>
    </source>
</reference>
<dbReference type="RefSeq" id="WP_076544951.1">
    <property type="nucleotide sequence ID" value="NZ_FTNC01000010.1"/>
</dbReference>
<evidence type="ECO:0000256" key="1">
    <source>
        <dbReference type="SAM" id="SignalP"/>
    </source>
</evidence>
<dbReference type="SUPFAM" id="SSF53850">
    <property type="entry name" value="Periplasmic binding protein-like II"/>
    <property type="match status" value="1"/>
</dbReference>
<name>A0A1N6WWT2_9FIRM</name>
<dbReference type="Gene3D" id="3.40.190.10">
    <property type="entry name" value="Periplasmic binding protein-like II"/>
    <property type="match status" value="2"/>
</dbReference>
<dbReference type="PANTHER" id="PTHR43649:SF12">
    <property type="entry name" value="DIACETYLCHITOBIOSE BINDING PROTEIN DASA"/>
    <property type="match status" value="1"/>
</dbReference>
<proteinExistence type="predicted"/>
<sequence length="423" mass="47377">MKKIVALSLLMMLIFSAVVLAQDSEEITLTMLWSGTAYENDFETEILPRLVKEKFPNITLESTKLPDDQYYTVLKTKLASGEAADIILVQPGMAGANGVLTLAESGLLEPITNLKALDNFGPQARDVYTYEGEVYGISGGLGILGTYYNKDMFAKYDLKVPSNWQEFLNACKVLQDNGEIPIVMGDKDNYVMQFGLYQIGANGHYKDNPDYDQELVNGESKFTDDGTWDDILAKYKTLYDNNYITESSFGLSAQQAIQLFVDGNAAMIFDGSFNASAIRAEGSANFERGYFPLPANPEGEDTYASVSISGGPAITASSEHKEAAKKVLELWFDGQSEIFKEYIDTGRFIYSYGYAADKSDPLFKPFIDLYQEGKSFYWFNQQWPSGVNDQMQESFTEAVYGRKTIDEVTEDMQLKLEELLMYQ</sequence>